<dbReference type="OrthoDB" id="9815677at2"/>
<dbReference type="SUPFAM" id="SSF110395">
    <property type="entry name" value="CutC-like"/>
    <property type="match status" value="1"/>
</dbReference>
<evidence type="ECO:0000313" key="3">
    <source>
        <dbReference type="EMBL" id="TCP12237.1"/>
    </source>
</evidence>
<evidence type="ECO:0000313" key="4">
    <source>
        <dbReference type="Proteomes" id="UP000294841"/>
    </source>
</evidence>
<dbReference type="AlphaFoldDB" id="A0A4R2MXB7"/>
<dbReference type="FunFam" id="3.20.20.380:FF:000001">
    <property type="entry name" value="Copper homeostasis protein CutC"/>
    <property type="match status" value="1"/>
</dbReference>
<comment type="subcellular location">
    <subcellularLocation>
        <location evidence="2">Cytoplasm</location>
    </subcellularLocation>
</comment>
<keyword evidence="2" id="KW-0963">Cytoplasm</keyword>
<dbReference type="GO" id="GO:0005507">
    <property type="term" value="F:copper ion binding"/>
    <property type="evidence" value="ECO:0007669"/>
    <property type="project" value="TreeGrafter"/>
</dbReference>
<comment type="caution">
    <text evidence="3">The sequence shown here is derived from an EMBL/GenBank/DDBJ whole genome shotgun (WGS) entry which is preliminary data.</text>
</comment>
<comment type="similarity">
    <text evidence="1 2">Belongs to the CutC family.</text>
</comment>
<dbReference type="EMBL" id="SLXI01000004">
    <property type="protein sequence ID" value="TCP12237.1"/>
    <property type="molecule type" value="Genomic_DNA"/>
</dbReference>
<dbReference type="Gene3D" id="3.20.20.380">
    <property type="entry name" value="Copper homeostasis (CutC) domain"/>
    <property type="match status" value="1"/>
</dbReference>
<protein>
    <recommendedName>
        <fullName evidence="2">PF03932 family protein CutC</fullName>
    </recommendedName>
</protein>
<comment type="caution">
    <text evidence="2">Once thought to be involved in copper homeostasis, experiments in E.coli have shown this is not the case.</text>
</comment>
<dbReference type="HAMAP" id="MF_00795">
    <property type="entry name" value="CutC"/>
    <property type="match status" value="1"/>
</dbReference>
<dbReference type="Pfam" id="PF03932">
    <property type="entry name" value="CutC"/>
    <property type="match status" value="1"/>
</dbReference>
<dbReference type="InterPro" id="IPR005627">
    <property type="entry name" value="CutC-like"/>
</dbReference>
<gene>
    <name evidence="2" type="primary">cutC</name>
    <name evidence="3" type="ORF">EV697_10442</name>
</gene>
<reference evidence="3 4" key="1">
    <citation type="submission" date="2019-03" db="EMBL/GenBank/DDBJ databases">
        <title>Genomic Encyclopedia of Type Strains, Phase IV (KMG-IV): sequencing the most valuable type-strain genomes for metagenomic binning, comparative biology and taxonomic classification.</title>
        <authorList>
            <person name="Goeker M."/>
        </authorList>
    </citation>
    <scope>NUCLEOTIDE SEQUENCE [LARGE SCALE GENOMIC DNA]</scope>
    <source>
        <strain evidence="3 4">DSM 28231</strain>
    </source>
</reference>
<accession>A0A4R2MXB7</accession>
<dbReference type="GO" id="GO:0005737">
    <property type="term" value="C:cytoplasm"/>
    <property type="evidence" value="ECO:0007669"/>
    <property type="project" value="UniProtKB-SubCell"/>
</dbReference>
<dbReference type="PANTHER" id="PTHR12598">
    <property type="entry name" value="COPPER HOMEOSTASIS PROTEIN CUTC"/>
    <property type="match status" value="1"/>
</dbReference>
<dbReference type="InterPro" id="IPR036822">
    <property type="entry name" value="CutC-like_dom_sf"/>
</dbReference>
<evidence type="ECO:0000256" key="2">
    <source>
        <dbReference type="HAMAP-Rule" id="MF_00795"/>
    </source>
</evidence>
<organism evidence="3 4">
    <name type="scientific">Bisgaardia hudsonensis</name>
    <dbReference type="NCBI Taxonomy" id="109472"/>
    <lineage>
        <taxon>Bacteria</taxon>
        <taxon>Pseudomonadati</taxon>
        <taxon>Pseudomonadota</taxon>
        <taxon>Gammaproteobacteria</taxon>
        <taxon>Pasteurellales</taxon>
        <taxon>Pasteurellaceae</taxon>
        <taxon>Bisgaardia</taxon>
    </lineage>
</organism>
<dbReference type="PANTHER" id="PTHR12598:SF0">
    <property type="entry name" value="COPPER HOMEOSTASIS PROTEIN CUTC HOMOLOG"/>
    <property type="match status" value="1"/>
</dbReference>
<keyword evidence="4" id="KW-1185">Reference proteome</keyword>
<proteinExistence type="inferred from homology"/>
<dbReference type="Proteomes" id="UP000294841">
    <property type="component" value="Unassembled WGS sequence"/>
</dbReference>
<dbReference type="RefSeq" id="WP_132023777.1">
    <property type="nucleotide sequence ID" value="NZ_CP016605.1"/>
</dbReference>
<name>A0A4R2MXB7_9PAST</name>
<sequence length="245" mass="26967">MKIEVCIDNIESLFIAQQAGADRIELCGSLALGGVTPPYSLIESAVKNSTIPINLMIRPRAGDFLFNQYEIDMMIADIQMGKSLGVSGVVIGTLTKNAEIDLAILEKLIDSAYNLDITFHRAFDLCKNPHVALEQLIQSSCKRILTSGQANNAYSGREMITALVKQADNRISIMAGAGINIKNAQSLAVATNVQELHLSGTTYRKSLMKWQSNAVMGKNQHQDQQINITDFNKIQQIVQLFTPHF</sequence>
<evidence type="ECO:0000256" key="1">
    <source>
        <dbReference type="ARBA" id="ARBA00007768"/>
    </source>
</evidence>